<keyword evidence="3" id="KW-0547">Nucleotide-binding</keyword>
<evidence type="ECO:0000256" key="5">
    <source>
        <dbReference type="ARBA" id="ARBA00022840"/>
    </source>
</evidence>
<keyword evidence="2" id="KW-0808">Transferase</keyword>
<dbReference type="PROSITE" id="PS00584">
    <property type="entry name" value="PFKB_KINASES_2"/>
    <property type="match status" value="1"/>
</dbReference>
<dbReference type="Pfam" id="PF00294">
    <property type="entry name" value="PfkB"/>
    <property type="match status" value="1"/>
</dbReference>
<proteinExistence type="inferred from homology"/>
<keyword evidence="4" id="KW-0418">Kinase</keyword>
<protein>
    <submittedName>
        <fullName evidence="7">PfkB domain protein</fullName>
    </submittedName>
</protein>
<dbReference type="SUPFAM" id="SSF53613">
    <property type="entry name" value="Ribokinase-like"/>
    <property type="match status" value="1"/>
</dbReference>
<evidence type="ECO:0000259" key="6">
    <source>
        <dbReference type="Pfam" id="PF00294"/>
    </source>
</evidence>
<dbReference type="InterPro" id="IPR002173">
    <property type="entry name" value="Carboh/pur_kinase_PfkB_CS"/>
</dbReference>
<dbReference type="InterPro" id="IPR029056">
    <property type="entry name" value="Ribokinase-like"/>
</dbReference>
<dbReference type="HOGENOM" id="CLU_027634_6_0_9"/>
<dbReference type="Proteomes" id="UP000001572">
    <property type="component" value="Chromosome"/>
</dbReference>
<evidence type="ECO:0000256" key="2">
    <source>
        <dbReference type="ARBA" id="ARBA00022679"/>
    </source>
</evidence>
<dbReference type="AlphaFoldDB" id="A6TLP6"/>
<feature type="domain" description="Carbohydrate kinase PfkB" evidence="6">
    <location>
        <begin position="14"/>
        <end position="311"/>
    </location>
</feature>
<dbReference type="InterPro" id="IPR050306">
    <property type="entry name" value="PfkB_Carbo_kinase"/>
</dbReference>
<evidence type="ECO:0000256" key="4">
    <source>
        <dbReference type="ARBA" id="ARBA00022777"/>
    </source>
</evidence>
<gene>
    <name evidence="7" type="ordered locus">Amet_0892</name>
</gene>
<sequence length="327" mass="36107">MIEVDMERGKDNMEVITFGESMVLFNPDSTGPLRYVHNFNKTIAGAESNVAIALARLKHRVGWFSRLGDDEFGRYIEAVIRGEGVDVSRIVTDPSNSTGLLFKERFAHVNPKVYYYRKNSAASNITFKDLDLEYIKSAKILHVTGITLALSQSAREAVYEAVKMAKANGVLISFDPNIRLKLWSAEEAKVAILEMIKLSDIVFPGVDEGRLLLGTEDPKEMIKQLLNMGCSTVAVKLGKEGCYIANRQEEKMVRGYVVERPIDTVGAGDGYAAGFLSGLLNQLSLEECGKLANAVGAMATLVRGDMEGFPTLSQVREFMGTDEYIDR</sequence>
<dbReference type="Gene3D" id="3.40.1190.20">
    <property type="match status" value="1"/>
</dbReference>
<dbReference type="PANTHER" id="PTHR43085">
    <property type="entry name" value="HEXOKINASE FAMILY MEMBER"/>
    <property type="match status" value="1"/>
</dbReference>
<evidence type="ECO:0000256" key="3">
    <source>
        <dbReference type="ARBA" id="ARBA00022741"/>
    </source>
</evidence>
<dbReference type="GO" id="GO:0016301">
    <property type="term" value="F:kinase activity"/>
    <property type="evidence" value="ECO:0007669"/>
    <property type="project" value="UniProtKB-KW"/>
</dbReference>
<evidence type="ECO:0000313" key="8">
    <source>
        <dbReference type="Proteomes" id="UP000001572"/>
    </source>
</evidence>
<dbReference type="STRING" id="293826.Amet_0892"/>
<dbReference type="PANTHER" id="PTHR43085:SF1">
    <property type="entry name" value="PSEUDOURIDINE KINASE-RELATED"/>
    <property type="match status" value="1"/>
</dbReference>
<dbReference type="KEGG" id="amt:Amet_0892"/>
<name>A6TLP6_ALKMQ</name>
<dbReference type="eggNOG" id="COG0524">
    <property type="taxonomic scope" value="Bacteria"/>
</dbReference>
<dbReference type="EMBL" id="CP000724">
    <property type="protein sequence ID" value="ABR47114.1"/>
    <property type="molecule type" value="Genomic_DNA"/>
</dbReference>
<reference evidence="8" key="1">
    <citation type="journal article" date="2016" name="Genome Announc.">
        <title>Complete genome sequence of Alkaliphilus metalliredigens strain QYMF, an alkaliphilic and metal-reducing bacterium isolated from borax-contaminated leachate ponds.</title>
        <authorList>
            <person name="Hwang C."/>
            <person name="Copeland A."/>
            <person name="Lucas S."/>
            <person name="Lapidus A."/>
            <person name="Barry K."/>
            <person name="Detter J.C."/>
            <person name="Glavina Del Rio T."/>
            <person name="Hammon N."/>
            <person name="Israni S."/>
            <person name="Dalin E."/>
            <person name="Tice H."/>
            <person name="Pitluck S."/>
            <person name="Chertkov O."/>
            <person name="Brettin T."/>
            <person name="Bruce D."/>
            <person name="Han C."/>
            <person name="Schmutz J."/>
            <person name="Larimer F."/>
            <person name="Land M.L."/>
            <person name="Hauser L."/>
            <person name="Kyrpides N."/>
            <person name="Mikhailova N."/>
            <person name="Ye Q."/>
            <person name="Zhou J."/>
            <person name="Richardson P."/>
            <person name="Fields M.W."/>
        </authorList>
    </citation>
    <scope>NUCLEOTIDE SEQUENCE [LARGE SCALE GENOMIC DNA]</scope>
    <source>
        <strain evidence="8">QYMF</strain>
    </source>
</reference>
<comment type="similarity">
    <text evidence="1">Belongs to the carbohydrate kinase PfkB family.</text>
</comment>
<accession>A6TLP6</accession>
<evidence type="ECO:0000256" key="1">
    <source>
        <dbReference type="ARBA" id="ARBA00010688"/>
    </source>
</evidence>
<dbReference type="GO" id="GO:0005524">
    <property type="term" value="F:ATP binding"/>
    <property type="evidence" value="ECO:0007669"/>
    <property type="project" value="UniProtKB-KW"/>
</dbReference>
<evidence type="ECO:0000313" key="7">
    <source>
        <dbReference type="EMBL" id="ABR47114.1"/>
    </source>
</evidence>
<keyword evidence="8" id="KW-1185">Reference proteome</keyword>
<keyword evidence="5" id="KW-0067">ATP-binding</keyword>
<dbReference type="CDD" id="cd01166">
    <property type="entry name" value="KdgK"/>
    <property type="match status" value="1"/>
</dbReference>
<organism evidence="7 8">
    <name type="scientific">Alkaliphilus metalliredigens (strain QYMF)</name>
    <dbReference type="NCBI Taxonomy" id="293826"/>
    <lineage>
        <taxon>Bacteria</taxon>
        <taxon>Bacillati</taxon>
        <taxon>Bacillota</taxon>
        <taxon>Clostridia</taxon>
        <taxon>Peptostreptococcales</taxon>
        <taxon>Natronincolaceae</taxon>
        <taxon>Alkaliphilus</taxon>
    </lineage>
</organism>
<dbReference type="InterPro" id="IPR011611">
    <property type="entry name" value="PfkB_dom"/>
</dbReference>